<dbReference type="RefSeq" id="WP_376839930.1">
    <property type="nucleotide sequence ID" value="NZ_JBHMAU010000046.1"/>
</dbReference>
<protein>
    <recommendedName>
        <fullName evidence="4">DUF732 domain-containing protein</fullName>
    </recommendedName>
</protein>
<evidence type="ECO:0000256" key="1">
    <source>
        <dbReference type="SAM" id="SignalP"/>
    </source>
</evidence>
<keyword evidence="1" id="KW-0732">Signal</keyword>
<accession>A0ABV5X150</accession>
<feature type="signal peptide" evidence="1">
    <location>
        <begin position="1"/>
        <end position="22"/>
    </location>
</feature>
<keyword evidence="3" id="KW-1185">Reference proteome</keyword>
<sequence>MKLTLAAVVVAVPVLLTGCATPADPVTPQACLDALDYAEELDSLMGDALDSAGRSIGFASRLDAASIDEETEFIESITPDVQIARVAFADAAEECRGQS</sequence>
<proteinExistence type="predicted"/>
<evidence type="ECO:0000313" key="3">
    <source>
        <dbReference type="Proteomes" id="UP001589707"/>
    </source>
</evidence>
<evidence type="ECO:0000313" key="2">
    <source>
        <dbReference type="EMBL" id="MFB9776171.1"/>
    </source>
</evidence>
<feature type="chain" id="PRO_5047538144" description="DUF732 domain-containing protein" evidence="1">
    <location>
        <begin position="23"/>
        <end position="99"/>
    </location>
</feature>
<dbReference type="EMBL" id="JBHMAU010000046">
    <property type="protein sequence ID" value="MFB9776171.1"/>
    <property type="molecule type" value="Genomic_DNA"/>
</dbReference>
<dbReference type="PROSITE" id="PS51257">
    <property type="entry name" value="PROKAR_LIPOPROTEIN"/>
    <property type="match status" value="1"/>
</dbReference>
<name>A0ABV5X150_9MICO</name>
<evidence type="ECO:0008006" key="4">
    <source>
        <dbReference type="Google" id="ProtNLM"/>
    </source>
</evidence>
<organism evidence="2 3">
    <name type="scientific">Brevibacterium otitidis</name>
    <dbReference type="NCBI Taxonomy" id="53364"/>
    <lineage>
        <taxon>Bacteria</taxon>
        <taxon>Bacillati</taxon>
        <taxon>Actinomycetota</taxon>
        <taxon>Actinomycetes</taxon>
        <taxon>Micrococcales</taxon>
        <taxon>Brevibacteriaceae</taxon>
        <taxon>Brevibacterium</taxon>
    </lineage>
</organism>
<comment type="caution">
    <text evidence="2">The sequence shown here is derived from an EMBL/GenBank/DDBJ whole genome shotgun (WGS) entry which is preliminary data.</text>
</comment>
<dbReference type="Proteomes" id="UP001589707">
    <property type="component" value="Unassembled WGS sequence"/>
</dbReference>
<reference evidence="2 3" key="1">
    <citation type="submission" date="2024-09" db="EMBL/GenBank/DDBJ databases">
        <authorList>
            <person name="Sun Q."/>
            <person name="Mori K."/>
        </authorList>
    </citation>
    <scope>NUCLEOTIDE SEQUENCE [LARGE SCALE GENOMIC DNA]</scope>
    <source>
        <strain evidence="2 3">JCM 11683</strain>
    </source>
</reference>
<gene>
    <name evidence="2" type="ORF">ACFFN1_07110</name>
</gene>